<dbReference type="InterPro" id="IPR013087">
    <property type="entry name" value="Znf_C2H2_type"/>
</dbReference>
<evidence type="ECO:0000256" key="2">
    <source>
        <dbReference type="ARBA" id="ARBA00022771"/>
    </source>
</evidence>
<evidence type="ECO:0000313" key="7">
    <source>
        <dbReference type="Proteomes" id="UP001515480"/>
    </source>
</evidence>
<evidence type="ECO:0000256" key="4">
    <source>
        <dbReference type="SAM" id="MobiDB-lite"/>
    </source>
</evidence>
<dbReference type="InterPro" id="IPR022755">
    <property type="entry name" value="Znf_C2H2_jaz"/>
</dbReference>
<evidence type="ECO:0000256" key="1">
    <source>
        <dbReference type="ARBA" id="ARBA00022723"/>
    </source>
</evidence>
<protein>
    <recommendedName>
        <fullName evidence="5">C2H2-type domain-containing protein</fullName>
    </recommendedName>
</protein>
<organism evidence="6 7">
    <name type="scientific">Prymnesium parvum</name>
    <name type="common">Toxic golden alga</name>
    <dbReference type="NCBI Taxonomy" id="97485"/>
    <lineage>
        <taxon>Eukaryota</taxon>
        <taxon>Haptista</taxon>
        <taxon>Haptophyta</taxon>
        <taxon>Prymnesiophyceae</taxon>
        <taxon>Prymnesiales</taxon>
        <taxon>Prymnesiaceae</taxon>
        <taxon>Prymnesium</taxon>
    </lineage>
</organism>
<dbReference type="AlphaFoldDB" id="A0AB34JGJ2"/>
<comment type="caution">
    <text evidence="6">The sequence shown here is derived from an EMBL/GenBank/DDBJ whole genome shotgun (WGS) entry which is preliminary data.</text>
</comment>
<keyword evidence="7" id="KW-1185">Reference proteome</keyword>
<evidence type="ECO:0000313" key="6">
    <source>
        <dbReference type="EMBL" id="KAL1520392.1"/>
    </source>
</evidence>
<feature type="region of interest" description="Disordered" evidence="4">
    <location>
        <begin position="73"/>
        <end position="108"/>
    </location>
</feature>
<dbReference type="InterPro" id="IPR036236">
    <property type="entry name" value="Znf_C2H2_sf"/>
</dbReference>
<keyword evidence="1" id="KW-0479">Metal-binding</keyword>
<proteinExistence type="predicted"/>
<sequence length="331" mass="35856">MAGVLVRLPSGRTRALPPLADVGALHRALEDLEGIPAVHQRLVAGGVELRRSASLCDLRGRVLELRLRVEGGGGDGDQPDWTERGKVPSGSKKRGPDARAPDWAADPAKKAARHERELRERGELVVAVGPFCVPCGKRFAKQTVYDAHLAGTKHLRALQRMGRTEEAMVCQLDVEANKRRIAELEAARDRERMSEHKVGKETEEERRRKLAEREAKLLEREMMPMPATVCARVVDEDATDEEAEGAATTSTLHVEKPVPLDPAALAIAASGVASSYTGGMQDGAKRVNRFTTDAAAAAHRKLAVPGADWFNPTPKEDEAAAACFPQPKKAA</sequence>
<name>A0AB34JGJ2_PRYPA</name>
<dbReference type="PROSITE" id="PS00028">
    <property type="entry name" value="ZINC_FINGER_C2H2_1"/>
    <property type="match status" value="1"/>
</dbReference>
<dbReference type="Pfam" id="PF12171">
    <property type="entry name" value="zf-C2H2_jaz"/>
    <property type="match status" value="1"/>
</dbReference>
<reference evidence="6 7" key="1">
    <citation type="journal article" date="2024" name="Science">
        <title>Giant polyketide synthase enzymes in the biosynthesis of giant marine polyether toxins.</title>
        <authorList>
            <person name="Fallon T.R."/>
            <person name="Shende V.V."/>
            <person name="Wierzbicki I.H."/>
            <person name="Pendleton A.L."/>
            <person name="Watervoot N.F."/>
            <person name="Auber R.P."/>
            <person name="Gonzalez D.J."/>
            <person name="Wisecaver J.H."/>
            <person name="Moore B.S."/>
        </authorList>
    </citation>
    <scope>NUCLEOTIDE SEQUENCE [LARGE SCALE GENOMIC DNA]</scope>
    <source>
        <strain evidence="6 7">12B1</strain>
    </source>
</reference>
<dbReference type="EMBL" id="JBGBPQ010000008">
    <property type="protein sequence ID" value="KAL1520392.1"/>
    <property type="molecule type" value="Genomic_DNA"/>
</dbReference>
<evidence type="ECO:0000256" key="3">
    <source>
        <dbReference type="ARBA" id="ARBA00022833"/>
    </source>
</evidence>
<dbReference type="GO" id="GO:0008270">
    <property type="term" value="F:zinc ion binding"/>
    <property type="evidence" value="ECO:0007669"/>
    <property type="project" value="UniProtKB-KW"/>
</dbReference>
<keyword evidence="2" id="KW-0863">Zinc-finger</keyword>
<dbReference type="Proteomes" id="UP001515480">
    <property type="component" value="Unassembled WGS sequence"/>
</dbReference>
<feature type="domain" description="C2H2-type" evidence="5">
    <location>
        <begin position="132"/>
        <end position="154"/>
    </location>
</feature>
<accession>A0AB34JGJ2</accession>
<keyword evidence="3" id="KW-0862">Zinc</keyword>
<gene>
    <name evidence="6" type="ORF">AB1Y20_021978</name>
</gene>
<evidence type="ECO:0000259" key="5">
    <source>
        <dbReference type="PROSITE" id="PS00028"/>
    </source>
</evidence>
<dbReference type="SUPFAM" id="SSF57667">
    <property type="entry name" value="beta-beta-alpha zinc fingers"/>
    <property type="match status" value="1"/>
</dbReference>